<feature type="transmembrane region" description="Helical" evidence="1">
    <location>
        <begin position="425"/>
        <end position="446"/>
    </location>
</feature>
<sequence length="596" mass="68718">MKNFLILIMLFGFNLFADNEGLNPRYYQEEKITSFISDVIIRKDGVIEVTENIKVYADGTNIKRGIFRDFPLNYKDNLNNNIKVEFNLISVMKDGFDEKCRIDKKKNFLRIYIGDEDVYLNQGFYTYRIKYETNRQMGFYKDHDELYWNVNGNYWSFPVETIECNVYLPLEAFKRKIMLDGFTGYLGYTGKEYTAVIDSVKGCISFKGSRRFESNEGMTVLVGIAKNIIAEPTTKERIKYFLNDNRDILFAFSGMLLLFVFFYFSWLKVGKDPEKSTIIPLYQPSDGLSPAEMRYIMRMGYDTKTTTSAILDIAVKGKLIIEEKEGKYILKKSEHTSMKMLSEDEESVYLKLFGLVSEMVLSNSNYEIMSGAIKNHASVLKKKFNDKYFFNNTKYFTAGLIMTLIIVIVTFFISDKMNPVALFMYVWLSIWSVGVAALIGVSAVLWREAIRSKKQMGGALFMSLFSIPFIAGAVVGIAMLFANSSILINIAFFIMIIFDILFYKWLKAPSYEGRAVMDRIEGFKMYLSVSEKEQIADSYKRLNNSKEYEKYLPYAVALDVEDAWTNAFDSALKYSGKSSSEYKPLWFMGSYAGIQT</sequence>
<organism evidence="4 5">
    <name type="scientific">candidate division WOR-3 bacterium</name>
    <dbReference type="NCBI Taxonomy" id="2052148"/>
    <lineage>
        <taxon>Bacteria</taxon>
        <taxon>Bacteria division WOR-3</taxon>
    </lineage>
</organism>
<feature type="transmembrane region" description="Helical" evidence="1">
    <location>
        <begin position="486"/>
        <end position="506"/>
    </location>
</feature>
<dbReference type="InterPro" id="IPR048389">
    <property type="entry name" value="YciQ-like_C"/>
</dbReference>
<comment type="caution">
    <text evidence="4">The sequence shown here is derived from an EMBL/GenBank/DDBJ whole genome shotgun (WGS) entry which is preliminary data.</text>
</comment>
<dbReference type="AlphaFoldDB" id="A0A350H961"/>
<feature type="transmembrane region" description="Helical" evidence="1">
    <location>
        <begin position="248"/>
        <end position="267"/>
    </location>
</feature>
<dbReference type="Pfam" id="PF09972">
    <property type="entry name" value="DUF2207"/>
    <property type="match status" value="1"/>
</dbReference>
<name>A0A350H961_UNCW3</name>
<accession>A0A350H961</accession>
<keyword evidence="1" id="KW-1133">Transmembrane helix</keyword>
<feature type="non-terminal residue" evidence="4">
    <location>
        <position position="596"/>
    </location>
</feature>
<dbReference type="EMBL" id="DMZY01000084">
    <property type="protein sequence ID" value="HAV92077.1"/>
    <property type="molecule type" value="Genomic_DNA"/>
</dbReference>
<reference evidence="4 5" key="1">
    <citation type="journal article" date="2018" name="Nat. Biotechnol.">
        <title>A standardized bacterial taxonomy based on genome phylogeny substantially revises the tree of life.</title>
        <authorList>
            <person name="Parks D.H."/>
            <person name="Chuvochina M."/>
            <person name="Waite D.W."/>
            <person name="Rinke C."/>
            <person name="Skarshewski A."/>
            <person name="Chaumeil P.A."/>
            <person name="Hugenholtz P."/>
        </authorList>
    </citation>
    <scope>NUCLEOTIDE SEQUENCE [LARGE SCALE GENOMIC DNA]</scope>
    <source>
        <strain evidence="4">UBA9956</strain>
    </source>
</reference>
<keyword evidence="1" id="KW-0812">Transmembrane</keyword>
<evidence type="ECO:0000259" key="3">
    <source>
        <dbReference type="Pfam" id="PF20990"/>
    </source>
</evidence>
<evidence type="ECO:0000313" key="4">
    <source>
        <dbReference type="EMBL" id="HAV92077.1"/>
    </source>
</evidence>
<evidence type="ECO:0008006" key="6">
    <source>
        <dbReference type="Google" id="ProtNLM"/>
    </source>
</evidence>
<evidence type="ECO:0000313" key="5">
    <source>
        <dbReference type="Proteomes" id="UP000264062"/>
    </source>
</evidence>
<feature type="domain" description="Predicted membrane protein YciQ-like C-terminal" evidence="3">
    <location>
        <begin position="280"/>
        <end position="568"/>
    </location>
</feature>
<dbReference type="InterPro" id="IPR036259">
    <property type="entry name" value="MFS_trans_sf"/>
</dbReference>
<feature type="transmembrane region" description="Helical" evidence="1">
    <location>
        <begin position="395"/>
        <end position="413"/>
    </location>
</feature>
<feature type="domain" description="DUF2207" evidence="2">
    <location>
        <begin position="31"/>
        <end position="179"/>
    </location>
</feature>
<dbReference type="SUPFAM" id="SSF103473">
    <property type="entry name" value="MFS general substrate transporter"/>
    <property type="match status" value="1"/>
</dbReference>
<proteinExistence type="predicted"/>
<dbReference type="InterPro" id="IPR018702">
    <property type="entry name" value="DUF2207"/>
</dbReference>
<protein>
    <recommendedName>
        <fullName evidence="6">DUF2207 domain-containing protein</fullName>
    </recommendedName>
</protein>
<dbReference type="Proteomes" id="UP000264062">
    <property type="component" value="Unassembled WGS sequence"/>
</dbReference>
<evidence type="ECO:0000259" key="2">
    <source>
        <dbReference type="Pfam" id="PF09972"/>
    </source>
</evidence>
<evidence type="ECO:0000256" key="1">
    <source>
        <dbReference type="SAM" id="Phobius"/>
    </source>
</evidence>
<dbReference type="Pfam" id="PF20990">
    <property type="entry name" value="DUF2207_C"/>
    <property type="match status" value="1"/>
</dbReference>
<keyword evidence="1" id="KW-0472">Membrane</keyword>
<gene>
    <name evidence="4" type="ORF">DCW38_02725</name>
</gene>
<feature type="transmembrane region" description="Helical" evidence="1">
    <location>
        <begin position="458"/>
        <end position="480"/>
    </location>
</feature>